<dbReference type="RefSeq" id="WP_096293607.1">
    <property type="nucleotide sequence ID" value="NZ_LT907782.1"/>
</dbReference>
<name>A0A285C0P8_9PROT</name>
<feature type="signal peptide" evidence="2">
    <location>
        <begin position="1"/>
        <end position="28"/>
    </location>
</feature>
<evidence type="ECO:0000256" key="2">
    <source>
        <dbReference type="SAM" id="SignalP"/>
    </source>
</evidence>
<proteinExistence type="predicted"/>
<feature type="chain" id="PRO_5012357282" evidence="2">
    <location>
        <begin position="29"/>
        <end position="127"/>
    </location>
</feature>
<dbReference type="OrthoDB" id="8562971at2"/>
<evidence type="ECO:0000313" key="4">
    <source>
        <dbReference type="Proteomes" id="UP000242498"/>
    </source>
</evidence>
<feature type="coiled-coil region" evidence="1">
    <location>
        <begin position="34"/>
        <end position="68"/>
    </location>
</feature>
<accession>A0A285C0P8</accession>
<organism evidence="3 4">
    <name type="scientific">Nitrosomonas ureae</name>
    <dbReference type="NCBI Taxonomy" id="44577"/>
    <lineage>
        <taxon>Bacteria</taxon>
        <taxon>Pseudomonadati</taxon>
        <taxon>Pseudomonadota</taxon>
        <taxon>Betaproteobacteria</taxon>
        <taxon>Nitrosomonadales</taxon>
        <taxon>Nitrosomonadaceae</taxon>
        <taxon>Nitrosomonas</taxon>
    </lineage>
</organism>
<evidence type="ECO:0000256" key="1">
    <source>
        <dbReference type="SAM" id="Coils"/>
    </source>
</evidence>
<sequence length="127" mass="14135">MKTQKTITAISLIAALFFVGLPFSSASAEEILTAQEHLQLAKQHEVLLKEAEVKLAQHQAALEDYESRSFYYGRKGLDFQSHEKANIREYEKLVAENKAQAAIHYKLAGESQAPQFVSGNIDNTPAN</sequence>
<keyword evidence="1" id="KW-0175">Coiled coil</keyword>
<dbReference type="Proteomes" id="UP000242498">
    <property type="component" value="Chromosome I"/>
</dbReference>
<dbReference type="AlphaFoldDB" id="A0A285C0P8"/>
<reference evidence="3 4" key="1">
    <citation type="submission" date="2017-08" db="EMBL/GenBank/DDBJ databases">
        <authorList>
            <person name="de Groot N.N."/>
        </authorList>
    </citation>
    <scope>NUCLEOTIDE SEQUENCE [LARGE SCALE GENOMIC DNA]</scope>
    <source>
        <strain evidence="3 4">Nm15</strain>
    </source>
</reference>
<evidence type="ECO:0000313" key="3">
    <source>
        <dbReference type="EMBL" id="SNX60885.1"/>
    </source>
</evidence>
<gene>
    <name evidence="3" type="ORF">SAMN06296273_2349</name>
</gene>
<protein>
    <submittedName>
        <fullName evidence="3">Uncharacterized protein</fullName>
    </submittedName>
</protein>
<keyword evidence="2" id="KW-0732">Signal</keyword>
<dbReference type="EMBL" id="LT907782">
    <property type="protein sequence ID" value="SNX60885.1"/>
    <property type="molecule type" value="Genomic_DNA"/>
</dbReference>